<dbReference type="Proteomes" id="UP001283361">
    <property type="component" value="Unassembled WGS sequence"/>
</dbReference>
<dbReference type="EMBL" id="JAWDGP010002879">
    <property type="protein sequence ID" value="KAK3779122.1"/>
    <property type="molecule type" value="Genomic_DNA"/>
</dbReference>
<sequence length="96" mass="10654">MIGNSILSAGHFIAIFKMVQKCACACANCFRCLEKSRSTQAAWVTGRSVDLDGFNGCDGAGRPAPFSRRRSNPTRQRRYRTAQEEILRESPLVNNS</sequence>
<reference evidence="2" key="1">
    <citation type="journal article" date="2023" name="G3 (Bethesda)">
        <title>A reference genome for the long-term kleptoplast-retaining sea slug Elysia crispata morphotype clarki.</title>
        <authorList>
            <person name="Eastman K.E."/>
            <person name="Pendleton A.L."/>
            <person name="Shaikh M.A."/>
            <person name="Suttiyut T."/>
            <person name="Ogas R."/>
            <person name="Tomko P."/>
            <person name="Gavelis G."/>
            <person name="Widhalm J.R."/>
            <person name="Wisecaver J.H."/>
        </authorList>
    </citation>
    <scope>NUCLEOTIDE SEQUENCE</scope>
    <source>
        <strain evidence="2">ECLA1</strain>
    </source>
</reference>
<feature type="region of interest" description="Disordered" evidence="1">
    <location>
        <begin position="54"/>
        <end position="96"/>
    </location>
</feature>
<organism evidence="2 3">
    <name type="scientific">Elysia crispata</name>
    <name type="common">lettuce slug</name>
    <dbReference type="NCBI Taxonomy" id="231223"/>
    <lineage>
        <taxon>Eukaryota</taxon>
        <taxon>Metazoa</taxon>
        <taxon>Spiralia</taxon>
        <taxon>Lophotrochozoa</taxon>
        <taxon>Mollusca</taxon>
        <taxon>Gastropoda</taxon>
        <taxon>Heterobranchia</taxon>
        <taxon>Euthyneura</taxon>
        <taxon>Panpulmonata</taxon>
        <taxon>Sacoglossa</taxon>
        <taxon>Placobranchoidea</taxon>
        <taxon>Plakobranchidae</taxon>
        <taxon>Elysia</taxon>
    </lineage>
</organism>
<comment type="caution">
    <text evidence="2">The sequence shown here is derived from an EMBL/GenBank/DDBJ whole genome shotgun (WGS) entry which is preliminary data.</text>
</comment>
<feature type="compositionally biased region" description="Basic residues" evidence="1">
    <location>
        <begin position="67"/>
        <end position="80"/>
    </location>
</feature>
<gene>
    <name evidence="2" type="ORF">RRG08_011146</name>
</gene>
<proteinExistence type="predicted"/>
<evidence type="ECO:0000256" key="1">
    <source>
        <dbReference type="SAM" id="MobiDB-lite"/>
    </source>
</evidence>
<name>A0AAE1A1B6_9GAST</name>
<dbReference type="AlphaFoldDB" id="A0AAE1A1B6"/>
<protein>
    <submittedName>
        <fullName evidence="2">Uncharacterized protein</fullName>
    </submittedName>
</protein>
<keyword evidence="3" id="KW-1185">Reference proteome</keyword>
<accession>A0AAE1A1B6</accession>
<evidence type="ECO:0000313" key="3">
    <source>
        <dbReference type="Proteomes" id="UP001283361"/>
    </source>
</evidence>
<evidence type="ECO:0000313" key="2">
    <source>
        <dbReference type="EMBL" id="KAK3779122.1"/>
    </source>
</evidence>